<evidence type="ECO:0000256" key="1">
    <source>
        <dbReference type="SAM" id="Coils"/>
    </source>
</evidence>
<dbReference type="Proteomes" id="UP000765509">
    <property type="component" value="Unassembled WGS sequence"/>
</dbReference>
<organism evidence="3 4">
    <name type="scientific">Austropuccinia psidii MF-1</name>
    <dbReference type="NCBI Taxonomy" id="1389203"/>
    <lineage>
        <taxon>Eukaryota</taxon>
        <taxon>Fungi</taxon>
        <taxon>Dikarya</taxon>
        <taxon>Basidiomycota</taxon>
        <taxon>Pucciniomycotina</taxon>
        <taxon>Pucciniomycetes</taxon>
        <taxon>Pucciniales</taxon>
        <taxon>Sphaerophragmiaceae</taxon>
        <taxon>Austropuccinia</taxon>
    </lineage>
</organism>
<evidence type="ECO:0000256" key="2">
    <source>
        <dbReference type="SAM" id="MobiDB-lite"/>
    </source>
</evidence>
<comment type="caution">
    <text evidence="3">The sequence shown here is derived from an EMBL/GenBank/DDBJ whole genome shotgun (WGS) entry which is preliminary data.</text>
</comment>
<gene>
    <name evidence="3" type="ORF">O181_037763</name>
</gene>
<reference evidence="3" key="1">
    <citation type="submission" date="2021-03" db="EMBL/GenBank/DDBJ databases">
        <title>Draft genome sequence of rust myrtle Austropuccinia psidii MF-1, a brazilian biotype.</title>
        <authorList>
            <person name="Quecine M.C."/>
            <person name="Pachon D.M.R."/>
            <person name="Bonatelli M.L."/>
            <person name="Correr F.H."/>
            <person name="Franceschini L.M."/>
            <person name="Leite T.F."/>
            <person name="Margarido G.R.A."/>
            <person name="Almeida C.A."/>
            <person name="Ferrarezi J.A."/>
            <person name="Labate C.A."/>
        </authorList>
    </citation>
    <scope>NUCLEOTIDE SEQUENCE</scope>
    <source>
        <strain evidence="3">MF-1</strain>
    </source>
</reference>
<feature type="coiled-coil region" evidence="1">
    <location>
        <begin position="101"/>
        <end position="156"/>
    </location>
</feature>
<evidence type="ECO:0000313" key="3">
    <source>
        <dbReference type="EMBL" id="MBW0498048.1"/>
    </source>
</evidence>
<keyword evidence="4" id="KW-1185">Reference proteome</keyword>
<name>A0A9Q3DA41_9BASI</name>
<proteinExistence type="predicted"/>
<feature type="compositionally biased region" description="Basic and acidic residues" evidence="2">
    <location>
        <begin position="41"/>
        <end position="57"/>
    </location>
</feature>
<keyword evidence="1" id="KW-0175">Coiled coil</keyword>
<protein>
    <submittedName>
        <fullName evidence="3">Uncharacterized protein</fullName>
    </submittedName>
</protein>
<dbReference type="EMBL" id="AVOT02014535">
    <property type="protein sequence ID" value="MBW0498048.1"/>
    <property type="molecule type" value="Genomic_DNA"/>
</dbReference>
<feature type="region of interest" description="Disordered" evidence="2">
    <location>
        <begin position="41"/>
        <end position="62"/>
    </location>
</feature>
<accession>A0A9Q3DA41</accession>
<evidence type="ECO:0000313" key="4">
    <source>
        <dbReference type="Proteomes" id="UP000765509"/>
    </source>
</evidence>
<sequence>MKLDRKSTSFSIKASYPHLTTIEEKKQDFFQKKAEIVRPNDLGAVEHGKRSKKEPSRVENTSRISSLNNRNITPTQNEHNVFTPESNLNSDALWLQMSQFAEQTQKQFAELQESHLRMERLTASMDKIIKPLQEGHARLSKASKEAKRRLNQVLEEQHHCKRDRDFLDQDLKKLFKV</sequence>
<dbReference type="AlphaFoldDB" id="A0A9Q3DA41"/>